<dbReference type="Proteomes" id="UP000530660">
    <property type="component" value="Unassembled WGS sequence"/>
</dbReference>
<proteinExistence type="inferred from homology"/>
<dbReference type="GO" id="GO:0006508">
    <property type="term" value="P:proteolysis"/>
    <property type="evidence" value="ECO:0007669"/>
    <property type="project" value="UniProtKB-KW"/>
</dbReference>
<feature type="region of interest" description="Disordered" evidence="2">
    <location>
        <begin position="463"/>
        <end position="482"/>
    </location>
</feature>
<dbReference type="PANTHER" id="PTHR21646">
    <property type="entry name" value="UBIQUITIN CARBOXYL-TERMINAL HYDROLASE"/>
    <property type="match status" value="1"/>
</dbReference>
<dbReference type="InterPro" id="IPR038765">
    <property type="entry name" value="Papain-like_cys_pep_sf"/>
</dbReference>
<sequence>MSRGRQRRSTKKGHARKKARAESNHGSGVGVASSILERHNGVVEGAIPAGLENLGNTCFFNAVLQCLARLPSLQEYFLNTRSNAVVRSEGTVTLALRLFLMTLWRHESHRSQKTRSGDAPVSADTAVETSDTPLNVSTDSGPLERATRRLFEEIGDKSPRFRGWSQQDAHELLLTLLWTIDEEEQERLRDERGSRDQPSSQNASDPRRSFVWDIFECRVEDRLGVPGNHGKSQVRHEECLALSLPVLRFRQMPDVRIKGGRHEEQRLGSSEKSTGRTPTEEGISVQHDSAAVDKNGAKTPHSFLEFEEDWDGYDESDSRLACVSSLFDDVELDDIPMRRSSPGRMRSSSSPSSGAAVNGGLLALTCEPARQESAANGIREIPETCSQLTECLAEWARTEVVELVRSADTPKETTCADPQLDAAFVTTSQNDRSEHGQAFENRQAMVGGRSPSDVHVEEGEPLLENTPRTLPQNMPRSVHTSGSSDCLECPSRLRASPGKAWKWMRLENVPQCLILHMKRFTQLELGYITKIDDHIAFPASLRLSDLAETDALTPMDTAVLESTRYELCGVVEHNGTLHFGHYVAYVRSYRNAHGDWKWFYCSDRHIRSCTLEEVLRAQAYLLFYVRSP</sequence>
<keyword evidence="1" id="KW-0833">Ubl conjugation pathway</keyword>
<feature type="domain" description="USP" evidence="3">
    <location>
        <begin position="49"/>
        <end position="627"/>
    </location>
</feature>
<comment type="caution">
    <text evidence="4">The sequence shown here is derived from an EMBL/GenBank/DDBJ whole genome shotgun (WGS) entry which is preliminary data.</text>
</comment>
<comment type="similarity">
    <text evidence="1">Belongs to the peptidase C19 family.</text>
</comment>
<keyword evidence="1" id="KW-0788">Thiol protease</keyword>
<protein>
    <recommendedName>
        <fullName evidence="1">Ubiquitin carboxyl-terminal hydrolase</fullName>
        <ecNumber evidence="1">3.4.19.12</ecNumber>
    </recommendedName>
</protein>
<dbReference type="InterPro" id="IPR018200">
    <property type="entry name" value="USP_CS"/>
</dbReference>
<dbReference type="PROSITE" id="PS00972">
    <property type="entry name" value="USP_1"/>
    <property type="match status" value="1"/>
</dbReference>
<feature type="region of interest" description="Disordered" evidence="2">
    <location>
        <begin position="109"/>
        <end position="141"/>
    </location>
</feature>
<dbReference type="PANTHER" id="PTHR21646:SF39">
    <property type="entry name" value="UBIQUITIN CARBOXYL-TERMINAL HYDROLASE 16"/>
    <property type="match status" value="1"/>
</dbReference>
<keyword evidence="1 4" id="KW-0378">Hydrolase</keyword>
<feature type="compositionally biased region" description="Basic residues" evidence="2">
    <location>
        <begin position="1"/>
        <end position="19"/>
    </location>
</feature>
<dbReference type="GO" id="GO:0016579">
    <property type="term" value="P:protein deubiquitination"/>
    <property type="evidence" value="ECO:0007669"/>
    <property type="project" value="InterPro"/>
</dbReference>
<dbReference type="InterPro" id="IPR050185">
    <property type="entry name" value="Ub_carboxyl-term_hydrolase"/>
</dbReference>
<keyword evidence="5" id="KW-1185">Reference proteome</keyword>
<dbReference type="GO" id="GO:0004843">
    <property type="term" value="F:cysteine-type deubiquitinase activity"/>
    <property type="evidence" value="ECO:0007669"/>
    <property type="project" value="UniProtKB-UniRule"/>
</dbReference>
<dbReference type="InterPro" id="IPR001394">
    <property type="entry name" value="Peptidase_C19_UCH"/>
</dbReference>
<feature type="compositionally biased region" description="Polar residues" evidence="2">
    <location>
        <begin position="466"/>
        <end position="482"/>
    </location>
</feature>
<feature type="compositionally biased region" description="Polar residues" evidence="2">
    <location>
        <begin position="127"/>
        <end position="140"/>
    </location>
</feature>
<evidence type="ECO:0000313" key="5">
    <source>
        <dbReference type="Proteomes" id="UP000530660"/>
    </source>
</evidence>
<dbReference type="InterPro" id="IPR028889">
    <property type="entry name" value="USP"/>
</dbReference>
<evidence type="ECO:0000256" key="1">
    <source>
        <dbReference type="RuleBase" id="RU366025"/>
    </source>
</evidence>
<dbReference type="Pfam" id="PF00443">
    <property type="entry name" value="UCH"/>
    <property type="match status" value="1"/>
</dbReference>
<organism evidence="4 5">
    <name type="scientific">Cyanidiococcus yangmingshanensis</name>
    <dbReference type="NCBI Taxonomy" id="2690220"/>
    <lineage>
        <taxon>Eukaryota</taxon>
        <taxon>Rhodophyta</taxon>
        <taxon>Bangiophyceae</taxon>
        <taxon>Cyanidiales</taxon>
        <taxon>Cyanidiaceae</taxon>
        <taxon>Cyanidiococcus</taxon>
    </lineage>
</organism>
<evidence type="ECO:0000256" key="2">
    <source>
        <dbReference type="SAM" id="MobiDB-lite"/>
    </source>
</evidence>
<gene>
    <name evidence="4" type="primary">USP16</name>
    <name evidence="4" type="ORF">F1559_004936</name>
</gene>
<feature type="compositionally biased region" description="Polar residues" evidence="2">
    <location>
        <begin position="267"/>
        <end position="277"/>
    </location>
</feature>
<comment type="catalytic activity">
    <reaction evidence="1">
        <text>Thiol-dependent hydrolysis of ester, thioester, amide, peptide and isopeptide bonds formed by the C-terminal Gly of ubiquitin (a 76-residue protein attached to proteins as an intracellular targeting signal).</text>
        <dbReference type="EC" id="3.4.19.12"/>
    </reaction>
</comment>
<dbReference type="EC" id="3.4.19.12" evidence="1"/>
<evidence type="ECO:0000313" key="4">
    <source>
        <dbReference type="EMBL" id="KAF6004656.1"/>
    </source>
</evidence>
<dbReference type="PROSITE" id="PS50235">
    <property type="entry name" value="USP_3"/>
    <property type="match status" value="1"/>
</dbReference>
<dbReference type="SUPFAM" id="SSF54001">
    <property type="entry name" value="Cysteine proteinases"/>
    <property type="match status" value="1"/>
</dbReference>
<dbReference type="OrthoDB" id="4948at2759"/>
<evidence type="ECO:0000259" key="3">
    <source>
        <dbReference type="PROSITE" id="PS50235"/>
    </source>
</evidence>
<dbReference type="Gene3D" id="3.90.70.10">
    <property type="entry name" value="Cysteine proteinases"/>
    <property type="match status" value="1"/>
</dbReference>
<reference evidence="4 5" key="1">
    <citation type="journal article" date="2020" name="J. Phycol.">
        <title>Comparative genome analysis reveals Cyanidiococcus gen. nov., a new extremophilic red algal genus sister to Cyanidioschyzon (Cyanidioschyzonaceae, Rhodophyta).</title>
        <authorList>
            <person name="Liu S.-L."/>
            <person name="Chiang Y.-R."/>
            <person name="Yoon H.S."/>
            <person name="Fu H.-Y."/>
        </authorList>
    </citation>
    <scope>NUCLEOTIDE SEQUENCE [LARGE SCALE GENOMIC DNA]</scope>
    <source>
        <strain evidence="4 5">THAL066</strain>
    </source>
</reference>
<feature type="region of interest" description="Disordered" evidence="2">
    <location>
        <begin position="1"/>
        <end position="31"/>
    </location>
</feature>
<dbReference type="AlphaFoldDB" id="A0A7J7ING0"/>
<accession>A0A7J7ING0</accession>
<name>A0A7J7ING0_9RHOD</name>
<dbReference type="EMBL" id="VWRR01000003">
    <property type="protein sequence ID" value="KAF6004656.1"/>
    <property type="molecule type" value="Genomic_DNA"/>
</dbReference>
<feature type="region of interest" description="Disordered" evidence="2">
    <location>
        <begin position="258"/>
        <end position="283"/>
    </location>
</feature>
<keyword evidence="1" id="KW-0645">Protease</keyword>
<dbReference type="PROSITE" id="PS00973">
    <property type="entry name" value="USP_2"/>
    <property type="match status" value="1"/>
</dbReference>